<feature type="compositionally biased region" description="Low complexity" evidence="2">
    <location>
        <begin position="596"/>
        <end position="618"/>
    </location>
</feature>
<dbReference type="PANTHER" id="PTHR21481:SF0">
    <property type="entry name" value="PROTEIN CLEC16A"/>
    <property type="match status" value="1"/>
</dbReference>
<dbReference type="GO" id="GO:0006914">
    <property type="term" value="P:autophagy"/>
    <property type="evidence" value="ECO:0007669"/>
    <property type="project" value="UniProtKB-KW"/>
</dbReference>
<feature type="compositionally biased region" description="Low complexity" evidence="2">
    <location>
        <begin position="1110"/>
        <end position="1125"/>
    </location>
</feature>
<dbReference type="GO" id="GO:0007034">
    <property type="term" value="P:vacuolar transport"/>
    <property type="evidence" value="ECO:0007669"/>
    <property type="project" value="TreeGrafter"/>
</dbReference>
<gene>
    <name evidence="4" type="ORF">FNF27_00242</name>
</gene>
<reference evidence="4 5" key="1">
    <citation type="submission" date="2019-07" db="EMBL/GenBank/DDBJ databases">
        <title>Genomes of Cafeteria roenbergensis.</title>
        <authorList>
            <person name="Fischer M.G."/>
            <person name="Hackl T."/>
            <person name="Roman M."/>
        </authorList>
    </citation>
    <scope>NUCLEOTIDE SEQUENCE [LARGE SCALE GENOMIC DNA]</scope>
    <source>
        <strain evidence="4 5">E4-10P</strain>
    </source>
</reference>
<dbReference type="InterPro" id="IPR019155">
    <property type="entry name" value="CLEC16A/TT9_N"/>
</dbReference>
<dbReference type="EMBL" id="VLTO01000001">
    <property type="protein sequence ID" value="KAA0178393.1"/>
    <property type="molecule type" value="Genomic_DNA"/>
</dbReference>
<dbReference type="GO" id="GO:1901096">
    <property type="term" value="P:regulation of autophagosome maturation"/>
    <property type="evidence" value="ECO:0007669"/>
    <property type="project" value="TreeGrafter"/>
</dbReference>
<protein>
    <recommendedName>
        <fullName evidence="3">FPL domain-containing protein</fullName>
    </recommendedName>
</protein>
<evidence type="ECO:0000256" key="2">
    <source>
        <dbReference type="SAM" id="MobiDB-lite"/>
    </source>
</evidence>
<sequence>MWGFFRKPERFSVAHLQQVQGTIVKLSGGAAPGSQAEGHLVTAIKELSELLVYSDKRQARFFELFCEWRMLRDLARLLRSTKHSNAVKTQVLQTVMILLQNLDDDRSLLYMLSNNQINQLLDGACDACRRDEELLAYTASFMRALSLRVNAGTVHFFLVDEAAARAAAAWNAEGGSAGRGAAAAAAAAAGAAAAGSKSFPLYTRALSLFDHQEGMVRIAARTVTLHVYRVEDPSVDAFACSPPHSVFLRHVGSQIGRLAEAVQTLCDQILSSTSAAGTPKGPAPSDGVSESAASDTTAHTPTTRGGDWGGDSPARVVMVRCQELLSELGDLLFYAGDQPPEAPASGAPLLHIGGGGADVPVVDRCVGALERGALRALECSRAGDSIGVRMADMVVAGALACLWAAATSSAAKKHQAVFDAAGLGARPPPSSDAGKGSVAAAPLAGPAPAPADASAPDRRRRIAASALTALSVTTPPLRTGTQRLARELLQCMGVLPLSAARAGGLTPLPKLTESSGGLVVTHQAADPTLMSDSGEEEEEEQQQEEEAEEEEEEGEEAEGDVAGSPAASAGSGARTGGELDGAAASDATADGEGDASEAACVDEAGSGAPSDGDGAAPSEPAEQGAGGSDEGTGSVDGGAGSDAPPNGSTSGAEGAADAAATGGDCPPSGGGGAAAAAATAAGQDAGADAGDDAESGGGPAPLAAHRLRREVPSEVAEAAVESLARVSHIVFQLLSKFASSCPRAARAALCSAESAVFDHCGGASMLPLYMVTKARPSAPPSAVLERLSLATPVPLNLCEDVDVAKGVVAPLWVTPDAILPLFEPEAAAAEKEAAEADPRRPPPVSSRSVPGRLLPPAIRTTTLEALRLRWLLFQMRRPRRHDAVLERLRPPRHGIKVGMTFTISRHASMPALHMQVSPAAAKAITAERALAGPPGTPTGSPQLRPRSRRAIITLDDLSPVDRAIASASTRTKGGRVPARPVIAVIGNKFLVLARPQPAAGAIDDSSSVASAATGSTGAAAAADSRPTPAAASVAAPRPSHVRSAESDVWWDRLVLPRSGAGNAVSVAPLHACCASVCEDSRDTVAVTVASVEPIAMAVSVEAAAPSALTPPGASALESGSAAAPSRETPRPARPSEDAHAMRPAAGNSGREGYRAAGGSAFEAEVARARVNADGGREPRLWRMWLRAKTPEAAQALVDRLQVASDEALTARLAAWRSLGSLPP</sequence>
<feature type="compositionally biased region" description="Polar residues" evidence="2">
    <location>
        <begin position="291"/>
        <end position="303"/>
    </location>
</feature>
<proteinExistence type="predicted"/>
<feature type="compositionally biased region" description="Low complexity" evidence="2">
    <location>
        <begin position="647"/>
        <end position="667"/>
    </location>
</feature>
<feature type="compositionally biased region" description="Low complexity" evidence="2">
    <location>
        <begin position="439"/>
        <end position="454"/>
    </location>
</feature>
<feature type="compositionally biased region" description="Low complexity" evidence="2">
    <location>
        <begin position="1019"/>
        <end position="1038"/>
    </location>
</feature>
<dbReference type="InterPro" id="IPR039272">
    <property type="entry name" value="CLEC16A/TT9"/>
</dbReference>
<dbReference type="GO" id="GO:0005770">
    <property type="term" value="C:late endosome"/>
    <property type="evidence" value="ECO:0007669"/>
    <property type="project" value="TreeGrafter"/>
</dbReference>
<evidence type="ECO:0000256" key="1">
    <source>
        <dbReference type="ARBA" id="ARBA00023006"/>
    </source>
</evidence>
<dbReference type="PANTHER" id="PTHR21481">
    <property type="entry name" value="PROTEIN CLEC16A"/>
    <property type="match status" value="1"/>
</dbReference>
<evidence type="ECO:0000313" key="5">
    <source>
        <dbReference type="Proteomes" id="UP000322899"/>
    </source>
</evidence>
<dbReference type="OrthoDB" id="197594at2759"/>
<feature type="region of interest" description="Disordered" evidence="2">
    <location>
        <begin position="829"/>
        <end position="853"/>
    </location>
</feature>
<dbReference type="GO" id="GO:0005794">
    <property type="term" value="C:Golgi apparatus"/>
    <property type="evidence" value="ECO:0007669"/>
    <property type="project" value="TreeGrafter"/>
</dbReference>
<accession>A0A5A8EKA4</accession>
<dbReference type="AlphaFoldDB" id="A0A5A8EKA4"/>
<feature type="compositionally biased region" description="Basic and acidic residues" evidence="2">
    <location>
        <begin position="1127"/>
        <end position="1140"/>
    </location>
</feature>
<feature type="compositionally biased region" description="Low complexity" evidence="2">
    <location>
        <begin position="562"/>
        <end position="572"/>
    </location>
</feature>
<name>A0A5A8EKA4_CAFRO</name>
<dbReference type="Proteomes" id="UP000322899">
    <property type="component" value="Unassembled WGS sequence"/>
</dbReference>
<evidence type="ECO:0000313" key="4">
    <source>
        <dbReference type="EMBL" id="KAA0178393.1"/>
    </source>
</evidence>
<comment type="caution">
    <text evidence="4">The sequence shown here is derived from an EMBL/GenBank/DDBJ whole genome shotgun (WGS) entry which is preliminary data.</text>
</comment>
<keyword evidence="1" id="KW-0072">Autophagy</keyword>
<feature type="compositionally biased region" description="Gly residues" evidence="2">
    <location>
        <begin position="624"/>
        <end position="640"/>
    </location>
</feature>
<feature type="compositionally biased region" description="Basic and acidic residues" evidence="2">
    <location>
        <begin position="829"/>
        <end position="840"/>
    </location>
</feature>
<dbReference type="GO" id="GO:0016197">
    <property type="term" value="P:endosomal transport"/>
    <property type="evidence" value="ECO:0007669"/>
    <property type="project" value="TreeGrafter"/>
</dbReference>
<feature type="region of interest" description="Disordered" evidence="2">
    <location>
        <begin position="683"/>
        <end position="702"/>
    </location>
</feature>
<feature type="region of interest" description="Disordered" evidence="2">
    <location>
        <begin position="273"/>
        <end position="311"/>
    </location>
</feature>
<feature type="domain" description="FPL" evidence="3">
    <location>
        <begin position="44"/>
        <end position="228"/>
    </location>
</feature>
<feature type="compositionally biased region" description="Acidic residues" evidence="2">
    <location>
        <begin position="533"/>
        <end position="559"/>
    </location>
</feature>
<organism evidence="4 5">
    <name type="scientific">Cafeteria roenbergensis</name>
    <name type="common">Marine flagellate</name>
    <dbReference type="NCBI Taxonomy" id="33653"/>
    <lineage>
        <taxon>Eukaryota</taxon>
        <taxon>Sar</taxon>
        <taxon>Stramenopiles</taxon>
        <taxon>Bigyra</taxon>
        <taxon>Opalozoa</taxon>
        <taxon>Bicosoecida</taxon>
        <taxon>Cafeteriaceae</taxon>
        <taxon>Cafeteria</taxon>
    </lineage>
</organism>
<dbReference type="Pfam" id="PF09758">
    <property type="entry name" value="FPL"/>
    <property type="match status" value="1"/>
</dbReference>
<feature type="region of interest" description="Disordered" evidence="2">
    <location>
        <begin position="526"/>
        <end position="676"/>
    </location>
</feature>
<feature type="region of interest" description="Disordered" evidence="2">
    <location>
        <begin position="1107"/>
        <end position="1155"/>
    </location>
</feature>
<feature type="region of interest" description="Disordered" evidence="2">
    <location>
        <begin position="1019"/>
        <end position="1041"/>
    </location>
</feature>
<feature type="region of interest" description="Disordered" evidence="2">
    <location>
        <begin position="426"/>
        <end position="458"/>
    </location>
</feature>
<evidence type="ECO:0000259" key="3">
    <source>
        <dbReference type="Pfam" id="PF09758"/>
    </source>
</evidence>